<evidence type="ECO:0000256" key="1">
    <source>
        <dbReference type="ARBA" id="ARBA00022679"/>
    </source>
</evidence>
<evidence type="ECO:0000256" key="2">
    <source>
        <dbReference type="ARBA" id="ARBA00022695"/>
    </source>
</evidence>
<dbReference type="InterPro" id="IPR023057">
    <property type="entry name" value="GlnE"/>
</dbReference>
<keyword evidence="4" id="KW-0511">Multifunctional enzyme</keyword>
<dbReference type="GO" id="GO:0008882">
    <property type="term" value="F:[glutamate-ammonia-ligase] adenylyltransferase activity"/>
    <property type="evidence" value="ECO:0007669"/>
    <property type="project" value="InterPro"/>
</dbReference>
<dbReference type="PANTHER" id="PTHR30621:SF0">
    <property type="entry name" value="BIFUNCTIONAL GLUTAMINE SYNTHETASE ADENYLYLTRANSFERASE_ADENYLYL-REMOVING ENZYME"/>
    <property type="match status" value="1"/>
</dbReference>
<keyword evidence="3" id="KW-0460">Magnesium</keyword>
<dbReference type="Gene3D" id="1.20.120.330">
    <property type="entry name" value="Nucleotidyltransferases domain 2"/>
    <property type="match status" value="1"/>
</dbReference>
<evidence type="ECO:0000256" key="4">
    <source>
        <dbReference type="ARBA" id="ARBA00023268"/>
    </source>
</evidence>
<dbReference type="SUPFAM" id="SSF81593">
    <property type="entry name" value="Nucleotidyltransferase substrate binding subunit/domain"/>
    <property type="match status" value="1"/>
</dbReference>
<organism evidence="6">
    <name type="scientific">hydrothermal vent metagenome</name>
    <dbReference type="NCBI Taxonomy" id="652676"/>
    <lineage>
        <taxon>unclassified sequences</taxon>
        <taxon>metagenomes</taxon>
        <taxon>ecological metagenomes</taxon>
    </lineage>
</organism>
<keyword evidence="1" id="KW-0808">Transferase</keyword>
<name>A0A3B1D183_9ZZZZ</name>
<dbReference type="SUPFAM" id="SSF81301">
    <property type="entry name" value="Nucleotidyltransferase"/>
    <property type="match status" value="1"/>
</dbReference>
<evidence type="ECO:0000259" key="5">
    <source>
        <dbReference type="Pfam" id="PF08335"/>
    </source>
</evidence>
<dbReference type="Pfam" id="PF08335">
    <property type="entry name" value="GlnD_UR_UTase"/>
    <property type="match status" value="1"/>
</dbReference>
<dbReference type="InterPro" id="IPR043519">
    <property type="entry name" value="NT_sf"/>
</dbReference>
<dbReference type="AlphaFoldDB" id="A0A3B1D183"/>
<dbReference type="GO" id="GO:0005829">
    <property type="term" value="C:cytosol"/>
    <property type="evidence" value="ECO:0007669"/>
    <property type="project" value="TreeGrafter"/>
</dbReference>
<evidence type="ECO:0000313" key="6">
    <source>
        <dbReference type="EMBL" id="VAX25385.1"/>
    </source>
</evidence>
<dbReference type="PANTHER" id="PTHR30621">
    <property type="entry name" value="GLUTAMINE SYNTHETASE ADENYLYLTRANSFERASE"/>
    <property type="match status" value="1"/>
</dbReference>
<dbReference type="GO" id="GO:0000820">
    <property type="term" value="P:regulation of glutamine family amino acid metabolic process"/>
    <property type="evidence" value="ECO:0007669"/>
    <property type="project" value="TreeGrafter"/>
</dbReference>
<sequence length="202" mass="22883">MVDYYNNRGQVWERLALVGARPVCGDKIFGAKVMSALGSFIESGDLEPSDSDKIVKIRERIASERVKPGVVDIKFGRGGLIEIEFICQWLAMENRETPNGERPFTLSTLKTARAKKWLDKDVVDDLIKAYLFLRSLEDTLRMDKEKAVNVIPASDTILLNRLSRAMEETPGGGRGLVEVIKETMRKVSGIYLRFFELRGREK</sequence>
<evidence type="ECO:0000256" key="3">
    <source>
        <dbReference type="ARBA" id="ARBA00022842"/>
    </source>
</evidence>
<proteinExistence type="predicted"/>
<feature type="domain" description="PII-uridylyltransferase/Glutamine-synthetase adenylyltransferase" evidence="5">
    <location>
        <begin position="71"/>
        <end position="192"/>
    </location>
</feature>
<dbReference type="EMBL" id="UOGA01000298">
    <property type="protein sequence ID" value="VAX25385.1"/>
    <property type="molecule type" value="Genomic_DNA"/>
</dbReference>
<dbReference type="Gene3D" id="3.30.460.10">
    <property type="entry name" value="Beta Polymerase, domain 2"/>
    <property type="match status" value="1"/>
</dbReference>
<gene>
    <name evidence="6" type="ORF">MNBD_NITROSPINAE04-984</name>
</gene>
<reference evidence="6" key="1">
    <citation type="submission" date="2018-06" db="EMBL/GenBank/DDBJ databases">
        <authorList>
            <person name="Zhirakovskaya E."/>
        </authorList>
    </citation>
    <scope>NUCLEOTIDE SEQUENCE</scope>
</reference>
<protein>
    <recommendedName>
        <fullName evidence="5">PII-uridylyltransferase/Glutamine-synthetase adenylyltransferase domain-containing protein</fullName>
    </recommendedName>
</protein>
<accession>A0A3B1D183</accession>
<keyword evidence="2" id="KW-0548">Nucleotidyltransferase</keyword>
<dbReference type="InterPro" id="IPR013546">
    <property type="entry name" value="PII_UdlTrfase/GS_AdlTrfase"/>
</dbReference>